<name>A0ABS3CNN4_9ALTE</name>
<dbReference type="InterPro" id="IPR021307">
    <property type="entry name" value="DUF2884"/>
</dbReference>
<dbReference type="Proteomes" id="UP000663992">
    <property type="component" value="Unassembled WGS sequence"/>
</dbReference>
<sequence>MVNGIHNVKWCVVLLGLLGLPAQAAFKCEADLQYGLAVNDRYIRVINSSRTLYQINQSKQLIVRGEWVELPPEQQDMLQELADGLHYAVPKVVLLASEGVDLAIGAVDHVYVGLVGSDHESYERLQKALWRVKQKVKTKFIRASDNYYIGPRSLENVDELMDNQLESQIEEALTTSVGGILSAIGGLPAQGDENLEKRMEMLSAKLENMGAEIEKHIAPQANSLRLKAEWFCDEMKRLDGVEEELRQTVPALAPYDLIVTGQAKPLK</sequence>
<comment type="caution">
    <text evidence="2">The sequence shown here is derived from an EMBL/GenBank/DDBJ whole genome shotgun (WGS) entry which is preliminary data.</text>
</comment>
<gene>
    <name evidence="2" type="ORF">J0A65_02545</name>
</gene>
<feature type="chain" id="PRO_5045048623" evidence="1">
    <location>
        <begin position="25"/>
        <end position="267"/>
    </location>
</feature>
<evidence type="ECO:0000256" key="1">
    <source>
        <dbReference type="SAM" id="SignalP"/>
    </source>
</evidence>
<reference evidence="2 3" key="1">
    <citation type="submission" date="2021-03" db="EMBL/GenBank/DDBJ databases">
        <title>novel species isolated from a fishpond in China.</title>
        <authorList>
            <person name="Lu H."/>
            <person name="Cai Z."/>
        </authorList>
    </citation>
    <scope>NUCLEOTIDE SEQUENCE [LARGE SCALE GENOMIC DNA]</scope>
    <source>
        <strain evidence="2 3">Y57</strain>
    </source>
</reference>
<organism evidence="2 3">
    <name type="scientific">Bowmanella yangjiangensis</name>
    <dbReference type="NCBI Taxonomy" id="2811230"/>
    <lineage>
        <taxon>Bacteria</taxon>
        <taxon>Pseudomonadati</taxon>
        <taxon>Pseudomonadota</taxon>
        <taxon>Gammaproteobacteria</taxon>
        <taxon>Alteromonadales</taxon>
        <taxon>Alteromonadaceae</taxon>
        <taxon>Bowmanella</taxon>
    </lineage>
</organism>
<accession>A0ABS3CNN4</accession>
<proteinExistence type="predicted"/>
<protein>
    <submittedName>
        <fullName evidence="2">YggN family protein</fullName>
    </submittedName>
</protein>
<dbReference type="Pfam" id="PF11101">
    <property type="entry name" value="DUF2884"/>
    <property type="match status" value="1"/>
</dbReference>
<keyword evidence="1" id="KW-0732">Signal</keyword>
<evidence type="ECO:0000313" key="2">
    <source>
        <dbReference type="EMBL" id="MBN7818723.1"/>
    </source>
</evidence>
<dbReference type="EMBL" id="JAFKCS010000002">
    <property type="protein sequence ID" value="MBN7818723.1"/>
    <property type="molecule type" value="Genomic_DNA"/>
</dbReference>
<feature type="signal peptide" evidence="1">
    <location>
        <begin position="1"/>
        <end position="24"/>
    </location>
</feature>
<evidence type="ECO:0000313" key="3">
    <source>
        <dbReference type="Proteomes" id="UP000663992"/>
    </source>
</evidence>
<keyword evidence="3" id="KW-1185">Reference proteome</keyword>